<evidence type="ECO:0000256" key="1">
    <source>
        <dbReference type="SAM" id="MobiDB-lite"/>
    </source>
</evidence>
<keyword evidence="3" id="KW-0732">Signal</keyword>
<organism evidence="4">
    <name type="scientific">Anthurium amnicola</name>
    <dbReference type="NCBI Taxonomy" id="1678845"/>
    <lineage>
        <taxon>Eukaryota</taxon>
        <taxon>Viridiplantae</taxon>
        <taxon>Streptophyta</taxon>
        <taxon>Embryophyta</taxon>
        <taxon>Tracheophyta</taxon>
        <taxon>Spermatophyta</taxon>
        <taxon>Magnoliopsida</taxon>
        <taxon>Liliopsida</taxon>
        <taxon>Araceae</taxon>
        <taxon>Pothoideae</taxon>
        <taxon>Potheae</taxon>
        <taxon>Anthurium</taxon>
    </lineage>
</organism>
<keyword evidence="2" id="KW-1133">Transmembrane helix</keyword>
<name>A0A1D1XEB1_9ARAE</name>
<protein>
    <submittedName>
        <fullName evidence="4">Uncharacterized protein</fullName>
    </submittedName>
</protein>
<evidence type="ECO:0000256" key="2">
    <source>
        <dbReference type="SAM" id="Phobius"/>
    </source>
</evidence>
<reference evidence="4" key="1">
    <citation type="submission" date="2015-07" db="EMBL/GenBank/DDBJ databases">
        <title>Transcriptome Assembly of Anthurium amnicola.</title>
        <authorList>
            <person name="Suzuki J."/>
        </authorList>
    </citation>
    <scope>NUCLEOTIDE SEQUENCE</scope>
</reference>
<evidence type="ECO:0000313" key="4">
    <source>
        <dbReference type="EMBL" id="JAT40646.1"/>
    </source>
</evidence>
<feature type="signal peptide" evidence="3">
    <location>
        <begin position="1"/>
        <end position="28"/>
    </location>
</feature>
<gene>
    <name evidence="4" type="ORF">g.33810</name>
</gene>
<feature type="region of interest" description="Disordered" evidence="1">
    <location>
        <begin position="162"/>
        <end position="184"/>
    </location>
</feature>
<keyword evidence="2" id="KW-0472">Membrane</keyword>
<evidence type="ECO:0000256" key="3">
    <source>
        <dbReference type="SAM" id="SignalP"/>
    </source>
</evidence>
<dbReference type="EMBL" id="GDJX01027290">
    <property type="protein sequence ID" value="JAT40646.1"/>
    <property type="molecule type" value="Transcribed_RNA"/>
</dbReference>
<keyword evidence="2" id="KW-0812">Transmembrane</keyword>
<feature type="transmembrane region" description="Helical" evidence="2">
    <location>
        <begin position="63"/>
        <end position="84"/>
    </location>
</feature>
<feature type="compositionally biased region" description="Basic and acidic residues" evidence="1">
    <location>
        <begin position="171"/>
        <end position="184"/>
    </location>
</feature>
<accession>A0A1D1XEB1</accession>
<feature type="chain" id="PRO_5008899413" evidence="3">
    <location>
        <begin position="29"/>
        <end position="184"/>
    </location>
</feature>
<proteinExistence type="predicted"/>
<dbReference type="AlphaFoldDB" id="A0A1D1XEB1"/>
<sequence length="184" mass="20915">MALNIHKPSFFFLYTLLAFLHQSLTVSAVPVVVGLFRNETTFAKRGLDNSEDASYKEDDRKNIIQLVVIIVGVALVLGSLLAGWSGIRWFMRRRAEKIQNQTDLTNPTETSRMTPLETIDLTPPSPSHVKSSRSSRCSDTWERYLSMIQTPARLNQAVKTMKSQNPGRWSKIKDDVQENKIESF</sequence>